<feature type="non-terminal residue" evidence="1">
    <location>
        <position position="53"/>
    </location>
</feature>
<proteinExistence type="predicted"/>
<name>X0VN47_9ZZZZ</name>
<protein>
    <submittedName>
        <fullName evidence="1">Uncharacterized protein</fullName>
    </submittedName>
</protein>
<reference evidence="1" key="1">
    <citation type="journal article" date="2014" name="Front. Microbiol.">
        <title>High frequency of phylogenetically diverse reductive dehalogenase-homologous genes in deep subseafloor sedimentary metagenomes.</title>
        <authorList>
            <person name="Kawai M."/>
            <person name="Futagami T."/>
            <person name="Toyoda A."/>
            <person name="Takaki Y."/>
            <person name="Nishi S."/>
            <person name="Hori S."/>
            <person name="Arai W."/>
            <person name="Tsubouchi T."/>
            <person name="Morono Y."/>
            <person name="Uchiyama I."/>
            <person name="Ito T."/>
            <person name="Fujiyama A."/>
            <person name="Inagaki F."/>
            <person name="Takami H."/>
        </authorList>
    </citation>
    <scope>NUCLEOTIDE SEQUENCE</scope>
    <source>
        <strain evidence="1">Expedition CK06-06</strain>
    </source>
</reference>
<comment type="caution">
    <text evidence="1">The sequence shown here is derived from an EMBL/GenBank/DDBJ whole genome shotgun (WGS) entry which is preliminary data.</text>
</comment>
<evidence type="ECO:0000313" key="1">
    <source>
        <dbReference type="EMBL" id="GAG12577.1"/>
    </source>
</evidence>
<organism evidence="1">
    <name type="scientific">marine sediment metagenome</name>
    <dbReference type="NCBI Taxonomy" id="412755"/>
    <lineage>
        <taxon>unclassified sequences</taxon>
        <taxon>metagenomes</taxon>
        <taxon>ecological metagenomes</taxon>
    </lineage>
</organism>
<dbReference type="AlphaFoldDB" id="X0VN47"/>
<accession>X0VN47</accession>
<sequence>MNAQSPGPRFAVRRQPDFENLRRAILRQGPPGPVPFFELFADPGMVEVVLEEK</sequence>
<gene>
    <name evidence="1" type="ORF">S01H1_33670</name>
</gene>
<dbReference type="EMBL" id="BARS01020913">
    <property type="protein sequence ID" value="GAG12577.1"/>
    <property type="molecule type" value="Genomic_DNA"/>
</dbReference>